<dbReference type="PANTHER" id="PTHR38600:SF2">
    <property type="entry name" value="SLL0088 PROTEIN"/>
    <property type="match status" value="1"/>
</dbReference>
<dbReference type="SMART" id="SM00418">
    <property type="entry name" value="HTH_ARSR"/>
    <property type="match status" value="1"/>
</dbReference>
<keyword evidence="3" id="KW-1185">Reference proteome</keyword>
<comment type="caution">
    <text evidence="2">The sequence shown here is derived from an EMBL/GenBank/DDBJ whole genome shotgun (WGS) entry which is preliminary data.</text>
</comment>
<dbReference type="InterPro" id="IPR000835">
    <property type="entry name" value="HTH_MarR-typ"/>
</dbReference>
<dbReference type="SUPFAM" id="SSF46785">
    <property type="entry name" value="Winged helix' DNA-binding domain"/>
    <property type="match status" value="1"/>
</dbReference>
<dbReference type="GO" id="GO:0003700">
    <property type="term" value="F:DNA-binding transcription factor activity"/>
    <property type="evidence" value="ECO:0007669"/>
    <property type="project" value="InterPro"/>
</dbReference>
<dbReference type="PROSITE" id="PS50987">
    <property type="entry name" value="HTH_ARSR_2"/>
    <property type="match status" value="1"/>
</dbReference>
<dbReference type="CDD" id="cd00090">
    <property type="entry name" value="HTH_ARSR"/>
    <property type="match status" value="1"/>
</dbReference>
<dbReference type="Proteomes" id="UP000030002">
    <property type="component" value="Unassembled WGS sequence"/>
</dbReference>
<proteinExistence type="predicted"/>
<reference evidence="2 3" key="1">
    <citation type="submission" date="2013-08" db="EMBL/GenBank/DDBJ databases">
        <title>The genome sequence of Knoellia sinensis.</title>
        <authorList>
            <person name="Zhu W."/>
            <person name="Wang G."/>
        </authorList>
    </citation>
    <scope>NUCLEOTIDE SEQUENCE [LARGE SCALE GENOMIC DNA]</scope>
    <source>
        <strain evidence="2 3">KCTC 19936</strain>
    </source>
</reference>
<dbReference type="PANTHER" id="PTHR38600">
    <property type="entry name" value="TRANSCRIPTIONAL REGULATORY PROTEIN"/>
    <property type="match status" value="1"/>
</dbReference>
<dbReference type="STRING" id="1385520.N802_09475"/>
<gene>
    <name evidence="2" type="ORF">N802_09475</name>
</gene>
<dbReference type="Pfam" id="PF12802">
    <property type="entry name" value="MarR_2"/>
    <property type="match status" value="1"/>
</dbReference>
<evidence type="ECO:0000313" key="3">
    <source>
        <dbReference type="Proteomes" id="UP000030002"/>
    </source>
</evidence>
<feature type="domain" description="HTH arsR-type" evidence="1">
    <location>
        <begin position="2"/>
        <end position="99"/>
    </location>
</feature>
<dbReference type="EMBL" id="AVPJ01000021">
    <property type="protein sequence ID" value="KGN30197.1"/>
    <property type="molecule type" value="Genomic_DNA"/>
</dbReference>
<evidence type="ECO:0000313" key="2">
    <source>
        <dbReference type="EMBL" id="KGN30197.1"/>
    </source>
</evidence>
<sequence>MQRRLDEDELDAVFAALAHQGRRAALRHIADGDRGSLAMNQLAEATGMSPQALQKHLVSLERAGLIERSREGRVTHAVAQPEVLAAAGDWIADMSAYWNNQLDSLSDYIATLGRRAEDKES</sequence>
<dbReference type="InterPro" id="IPR001845">
    <property type="entry name" value="HTH_ArsR_DNA-bd_dom"/>
</dbReference>
<dbReference type="InterPro" id="IPR036388">
    <property type="entry name" value="WH-like_DNA-bd_sf"/>
</dbReference>
<protein>
    <submittedName>
        <fullName evidence="2">ArsR family transcriptional regulator</fullName>
    </submittedName>
</protein>
<evidence type="ECO:0000259" key="1">
    <source>
        <dbReference type="PROSITE" id="PS50987"/>
    </source>
</evidence>
<accession>A0A0A0J222</accession>
<name>A0A0A0J222_9MICO</name>
<dbReference type="Gene3D" id="1.10.10.10">
    <property type="entry name" value="Winged helix-like DNA-binding domain superfamily/Winged helix DNA-binding domain"/>
    <property type="match status" value="1"/>
</dbReference>
<organism evidence="2 3">
    <name type="scientific">Knoellia sinensis KCTC 19936</name>
    <dbReference type="NCBI Taxonomy" id="1385520"/>
    <lineage>
        <taxon>Bacteria</taxon>
        <taxon>Bacillati</taxon>
        <taxon>Actinomycetota</taxon>
        <taxon>Actinomycetes</taxon>
        <taxon>Micrococcales</taxon>
        <taxon>Intrasporangiaceae</taxon>
        <taxon>Knoellia</taxon>
    </lineage>
</organism>
<dbReference type="InterPro" id="IPR011991">
    <property type="entry name" value="ArsR-like_HTH"/>
</dbReference>
<dbReference type="eggNOG" id="COG0640">
    <property type="taxonomic scope" value="Bacteria"/>
</dbReference>
<dbReference type="InterPro" id="IPR036390">
    <property type="entry name" value="WH_DNA-bd_sf"/>
</dbReference>
<dbReference type="AlphaFoldDB" id="A0A0A0J222"/>